<evidence type="ECO:0000256" key="1">
    <source>
        <dbReference type="SAM" id="Phobius"/>
    </source>
</evidence>
<accession>Q029Z9</accession>
<feature type="transmembrane region" description="Helical" evidence="1">
    <location>
        <begin position="97"/>
        <end position="119"/>
    </location>
</feature>
<gene>
    <name evidence="2" type="ordered locus">Acid_1133</name>
</gene>
<keyword evidence="1" id="KW-0812">Transmembrane</keyword>
<feature type="transmembrane region" description="Helical" evidence="1">
    <location>
        <begin position="178"/>
        <end position="199"/>
    </location>
</feature>
<dbReference type="EMBL" id="CP000473">
    <property type="protein sequence ID" value="ABJ82127.1"/>
    <property type="molecule type" value="Genomic_DNA"/>
</dbReference>
<proteinExistence type="predicted"/>
<dbReference type="HOGENOM" id="CLU_1007355_0_0_0"/>
<reference evidence="2" key="1">
    <citation type="submission" date="2006-10" db="EMBL/GenBank/DDBJ databases">
        <title>Complete sequence of Solibacter usitatus Ellin6076.</title>
        <authorList>
            <consortium name="US DOE Joint Genome Institute"/>
            <person name="Copeland A."/>
            <person name="Lucas S."/>
            <person name="Lapidus A."/>
            <person name="Barry K."/>
            <person name="Detter J.C."/>
            <person name="Glavina del Rio T."/>
            <person name="Hammon N."/>
            <person name="Israni S."/>
            <person name="Dalin E."/>
            <person name="Tice H."/>
            <person name="Pitluck S."/>
            <person name="Thompson L.S."/>
            <person name="Brettin T."/>
            <person name="Bruce D."/>
            <person name="Han C."/>
            <person name="Tapia R."/>
            <person name="Gilna P."/>
            <person name="Schmutz J."/>
            <person name="Larimer F."/>
            <person name="Land M."/>
            <person name="Hauser L."/>
            <person name="Kyrpides N."/>
            <person name="Mikhailova N."/>
            <person name="Janssen P.H."/>
            <person name="Kuske C.R."/>
            <person name="Richardson P."/>
        </authorList>
    </citation>
    <scope>NUCLEOTIDE SEQUENCE</scope>
    <source>
        <strain evidence="2">Ellin6076</strain>
    </source>
</reference>
<feature type="transmembrane region" description="Helical" evidence="1">
    <location>
        <begin position="139"/>
        <end position="158"/>
    </location>
</feature>
<dbReference type="AlphaFoldDB" id="Q029Z9"/>
<feature type="transmembrane region" description="Helical" evidence="1">
    <location>
        <begin position="12"/>
        <end position="33"/>
    </location>
</feature>
<protein>
    <submittedName>
        <fullName evidence="2">DoxX family protein</fullName>
    </submittedName>
</protein>
<dbReference type="InParanoid" id="Q029Z9"/>
<feature type="transmembrane region" description="Helical" evidence="1">
    <location>
        <begin position="45"/>
        <end position="62"/>
    </location>
</feature>
<evidence type="ECO:0000313" key="2">
    <source>
        <dbReference type="EMBL" id="ABJ82127.1"/>
    </source>
</evidence>
<feature type="transmembrane region" description="Helical" evidence="1">
    <location>
        <begin position="74"/>
        <end position="91"/>
    </location>
</feature>
<organism evidence="2">
    <name type="scientific">Solibacter usitatus (strain Ellin6076)</name>
    <dbReference type="NCBI Taxonomy" id="234267"/>
    <lineage>
        <taxon>Bacteria</taxon>
        <taxon>Pseudomonadati</taxon>
        <taxon>Acidobacteriota</taxon>
        <taxon>Terriglobia</taxon>
        <taxon>Bryobacterales</taxon>
        <taxon>Solibacteraceae</taxon>
        <taxon>Candidatus Solibacter</taxon>
    </lineage>
</organism>
<keyword evidence="1" id="KW-1133">Transmembrane helix</keyword>
<keyword evidence="1" id="KW-0472">Membrane</keyword>
<dbReference type="KEGG" id="sus:Acid_1133"/>
<feature type="transmembrane region" description="Helical" evidence="1">
    <location>
        <begin position="230"/>
        <end position="247"/>
    </location>
</feature>
<feature type="transmembrane region" description="Helical" evidence="1">
    <location>
        <begin position="206"/>
        <end position="224"/>
    </location>
</feature>
<dbReference type="eggNOG" id="COG4270">
    <property type="taxonomic scope" value="Bacteria"/>
</dbReference>
<sequence length="268" mass="28620" precursor="true">MTRRQQPALTIFALGMVGLGVLALISGDFALVWQPVAQWVPGRTGLAYLSGLLMLLTGAGLLFERTITWSVRILFPYLIVWMLLKLPAVIQSPATEAVWLGIGELAVLLAGGWILFARLAALRDRSPLSFATGENGVRLARILFAVSLIPIGLSHLVYVKQTAEFVPAWLPLRTAWAYLTGAGQIACGLGVLFSILPLIAAIAETAMLALFTLLVWAPAIVAAPATRLPWTAFFISWSITAAAGLVAQEIAAAIPARPNVLAATSSRR</sequence>
<name>Q029Z9_SOLUE</name>